<dbReference type="InterPro" id="IPR050343">
    <property type="entry name" value="RsuA_PseudoU_synthase"/>
</dbReference>
<dbReference type="InterPro" id="IPR042092">
    <property type="entry name" value="PsdUridine_s_RsuA/RluB/E/F_cat"/>
</dbReference>
<protein>
    <recommendedName>
        <fullName evidence="4">RNA-binding S4 domain-containing protein</fullName>
    </recommendedName>
</protein>
<feature type="region of interest" description="Disordered" evidence="3">
    <location>
        <begin position="285"/>
        <end position="307"/>
    </location>
</feature>
<keyword evidence="6" id="KW-1185">Reference proteome</keyword>
<dbReference type="Pfam" id="PF26113">
    <property type="entry name" value="GH16_XgeA"/>
    <property type="match status" value="1"/>
</dbReference>
<dbReference type="OrthoDB" id="440619at2759"/>
<dbReference type="InterPro" id="IPR002942">
    <property type="entry name" value="S4_RNA-bd"/>
</dbReference>
<dbReference type="SUPFAM" id="SSF55174">
    <property type="entry name" value="Alpha-L RNA-binding motif"/>
    <property type="match status" value="1"/>
</dbReference>
<dbReference type="InterPro" id="IPR013320">
    <property type="entry name" value="ConA-like_dom_sf"/>
</dbReference>
<accession>A0A1Q9ERD2</accession>
<dbReference type="PANTHER" id="PTHR47683:SF3">
    <property type="entry name" value="RIBOSOMAL LARGE SUBUNIT PSEUDOURIDINE SYNTHASE B"/>
    <property type="match status" value="1"/>
</dbReference>
<dbReference type="AlphaFoldDB" id="A0A1Q9ERD2"/>
<feature type="region of interest" description="Disordered" evidence="3">
    <location>
        <begin position="607"/>
        <end position="635"/>
    </location>
</feature>
<dbReference type="InterPro" id="IPR020094">
    <property type="entry name" value="TruA/RsuA/RluB/E/F_N"/>
</dbReference>
<dbReference type="SUPFAM" id="SSF55120">
    <property type="entry name" value="Pseudouridine synthase"/>
    <property type="match status" value="1"/>
</dbReference>
<dbReference type="Gene3D" id="2.60.120.200">
    <property type="match status" value="2"/>
</dbReference>
<dbReference type="Gene3D" id="3.30.70.580">
    <property type="entry name" value="Pseudouridine synthase I, catalytic domain, N-terminal subdomain"/>
    <property type="match status" value="1"/>
</dbReference>
<comment type="caution">
    <text evidence="5">The sequence shown here is derived from an EMBL/GenBank/DDBJ whole genome shotgun (WGS) entry which is preliminary data.</text>
</comment>
<gene>
    <name evidence="5" type="ORF">AK812_SmicGene6314</name>
</gene>
<dbReference type="Gene3D" id="3.10.290.10">
    <property type="entry name" value="RNA-binding S4 domain"/>
    <property type="match status" value="1"/>
</dbReference>
<sequence length="635" mass="69015">MANPARQMQMLVTRFERLSRRIALAGLLSNHKAGEAITEGRVTVDGKVASSNFKVFEQAEVRLDGAEVPAPGPEPNLWAMIKPRKVLCENGPEKSDGTETLRRRMRRWYEKELKKLGNAAGEGLEEESLKDKHWVIATGLAYASDGLVLLTNDGIFAETLGSAEGNILSAYDVKIQGDPPVELLHKWRTGAKAGGVRYGRVWCSMTKRTGATSKLRVKYVESPERPIDMLLDAHGMRVQTIRRYAFGPLGRTTRVAGNQCCPDGTICPSANANFTGCPIPKKSQDCTKPGSGNVTPAPTPAPAPPSNSAVTLDCSGDGFIECWTFFTAPDPTHGDVIYVNESAAIDLGLYYVEKGVVTLPAWRSVGPDWPNNGEIDTIETVDVENNVQSQYTLHTGLHTSAGCFMYLNGISTPDCVSGQGQSGCGVNAPYNSGGPGFNENGGGVFATQWTNEGIYMWFFPRGQIPADLDQGNTYSWGQPYVTFPFYNCPSSHFNDQQLVISLDFCGDWAGSVFPGGNQACIDFVQNPNNKEWLSMAFWAINYVKVLYIVTDVPQDRVVRVPIHKSIRHLIPTADMRQALVPVRGAMIEDGALRRPMLVGSAVLKEGEALAKQEEEEEEEEGGGGGGGPKDRNASA</sequence>
<evidence type="ECO:0000313" key="5">
    <source>
        <dbReference type="EMBL" id="OLQ09985.1"/>
    </source>
</evidence>
<evidence type="ECO:0000256" key="3">
    <source>
        <dbReference type="SAM" id="MobiDB-lite"/>
    </source>
</evidence>
<evidence type="ECO:0000259" key="4">
    <source>
        <dbReference type="SMART" id="SM00363"/>
    </source>
</evidence>
<dbReference type="EMBL" id="LSRX01000086">
    <property type="protein sequence ID" value="OLQ09985.1"/>
    <property type="molecule type" value="Genomic_DNA"/>
</dbReference>
<dbReference type="CDD" id="cd00165">
    <property type="entry name" value="S4"/>
    <property type="match status" value="1"/>
</dbReference>
<feature type="domain" description="RNA-binding S4" evidence="4">
    <location>
        <begin position="16"/>
        <end position="73"/>
    </location>
</feature>
<dbReference type="Proteomes" id="UP000186817">
    <property type="component" value="Unassembled WGS sequence"/>
</dbReference>
<name>A0A1Q9ERD2_SYMMI</name>
<dbReference type="InterPro" id="IPR020103">
    <property type="entry name" value="PsdUridine_synth_cat_dom_sf"/>
</dbReference>
<reference evidence="5 6" key="1">
    <citation type="submission" date="2016-02" db="EMBL/GenBank/DDBJ databases">
        <title>Genome analysis of coral dinoflagellate symbionts highlights evolutionary adaptations to a symbiotic lifestyle.</title>
        <authorList>
            <person name="Aranda M."/>
            <person name="Li Y."/>
            <person name="Liew Y.J."/>
            <person name="Baumgarten S."/>
            <person name="Simakov O."/>
            <person name="Wilson M."/>
            <person name="Piel J."/>
            <person name="Ashoor H."/>
            <person name="Bougouffa S."/>
            <person name="Bajic V.B."/>
            <person name="Ryu T."/>
            <person name="Ravasi T."/>
            <person name="Bayer T."/>
            <person name="Micklem G."/>
            <person name="Kim H."/>
            <person name="Bhak J."/>
            <person name="Lajeunesse T.C."/>
            <person name="Voolstra C.R."/>
        </authorList>
    </citation>
    <scope>NUCLEOTIDE SEQUENCE [LARGE SCALE GENOMIC DNA]</scope>
    <source>
        <strain evidence="5 6">CCMP2467</strain>
    </source>
</reference>
<dbReference type="GO" id="GO:0003723">
    <property type="term" value="F:RNA binding"/>
    <property type="evidence" value="ECO:0007669"/>
    <property type="project" value="UniProtKB-KW"/>
</dbReference>
<dbReference type="GO" id="GO:0001522">
    <property type="term" value="P:pseudouridine synthesis"/>
    <property type="evidence" value="ECO:0007669"/>
    <property type="project" value="InterPro"/>
</dbReference>
<evidence type="ECO:0000256" key="2">
    <source>
        <dbReference type="PROSITE-ProRule" id="PRU00182"/>
    </source>
</evidence>
<dbReference type="GO" id="GO:0009982">
    <property type="term" value="F:pseudouridine synthase activity"/>
    <property type="evidence" value="ECO:0007669"/>
    <property type="project" value="InterPro"/>
</dbReference>
<dbReference type="SMART" id="SM00363">
    <property type="entry name" value="S4"/>
    <property type="match status" value="1"/>
</dbReference>
<dbReference type="SUPFAM" id="SSF49899">
    <property type="entry name" value="Concanavalin A-like lectins/glucanases"/>
    <property type="match status" value="1"/>
</dbReference>
<proteinExistence type="predicted"/>
<dbReference type="Gene3D" id="3.30.70.1560">
    <property type="entry name" value="Alpha-L RNA-binding motif"/>
    <property type="match status" value="1"/>
</dbReference>
<dbReference type="InterPro" id="IPR036986">
    <property type="entry name" value="S4_RNA-bd_sf"/>
</dbReference>
<keyword evidence="2" id="KW-0694">RNA-binding</keyword>
<evidence type="ECO:0000256" key="1">
    <source>
        <dbReference type="ARBA" id="ARBA00023235"/>
    </source>
</evidence>
<dbReference type="PANTHER" id="PTHR47683">
    <property type="entry name" value="PSEUDOURIDINE SYNTHASE FAMILY PROTEIN-RELATED"/>
    <property type="match status" value="1"/>
</dbReference>
<evidence type="ECO:0000313" key="6">
    <source>
        <dbReference type="Proteomes" id="UP000186817"/>
    </source>
</evidence>
<keyword evidence="1" id="KW-0413">Isomerase</keyword>
<dbReference type="PROSITE" id="PS50889">
    <property type="entry name" value="S4"/>
    <property type="match status" value="1"/>
</dbReference>
<organism evidence="5 6">
    <name type="scientific">Symbiodinium microadriaticum</name>
    <name type="common">Dinoflagellate</name>
    <name type="synonym">Zooxanthella microadriatica</name>
    <dbReference type="NCBI Taxonomy" id="2951"/>
    <lineage>
        <taxon>Eukaryota</taxon>
        <taxon>Sar</taxon>
        <taxon>Alveolata</taxon>
        <taxon>Dinophyceae</taxon>
        <taxon>Suessiales</taxon>
        <taxon>Symbiodiniaceae</taxon>
        <taxon>Symbiodinium</taxon>
    </lineage>
</organism>